<dbReference type="Pfam" id="PF01381">
    <property type="entry name" value="HTH_3"/>
    <property type="match status" value="1"/>
</dbReference>
<accession>A0A066UKB7</accession>
<dbReference type="GO" id="GO:0003700">
    <property type="term" value="F:DNA-binding transcription factor activity"/>
    <property type="evidence" value="ECO:0007669"/>
    <property type="project" value="TreeGrafter"/>
</dbReference>
<dbReference type="InterPro" id="IPR010982">
    <property type="entry name" value="Lambda_DNA-bd_dom_sf"/>
</dbReference>
<evidence type="ECO:0000313" key="5">
    <source>
        <dbReference type="EMBL" id="KDN27510.1"/>
    </source>
</evidence>
<keyword evidence="6" id="KW-1185">Reference proteome</keyword>
<dbReference type="Gene3D" id="1.10.260.40">
    <property type="entry name" value="lambda repressor-like DNA-binding domains"/>
    <property type="match status" value="1"/>
</dbReference>
<dbReference type="Proteomes" id="UP000027219">
    <property type="component" value="Unassembled WGS sequence"/>
</dbReference>
<dbReference type="Gene3D" id="2.60.120.10">
    <property type="entry name" value="Jelly Rolls"/>
    <property type="match status" value="1"/>
</dbReference>
<dbReference type="InterPro" id="IPR001387">
    <property type="entry name" value="Cro/C1-type_HTH"/>
</dbReference>
<dbReference type="InterPro" id="IPR013096">
    <property type="entry name" value="Cupin_2"/>
</dbReference>
<dbReference type="AlphaFoldDB" id="A0A066UKB7"/>
<name>A0A066UKB7_9VIBR</name>
<feature type="domain" description="HTH cro/C1-type" evidence="4">
    <location>
        <begin position="11"/>
        <end position="65"/>
    </location>
</feature>
<dbReference type="EMBL" id="JFFR01000027">
    <property type="protein sequence ID" value="KDN27510.1"/>
    <property type="molecule type" value="Genomic_DNA"/>
</dbReference>
<dbReference type="STRING" id="212667.VFDL14_21795"/>
<dbReference type="SUPFAM" id="SSF51182">
    <property type="entry name" value="RmlC-like cupins"/>
    <property type="match status" value="1"/>
</dbReference>
<protein>
    <submittedName>
        <fullName evidence="5">XRE family transcriptional regulator</fullName>
    </submittedName>
</protein>
<evidence type="ECO:0000256" key="2">
    <source>
        <dbReference type="ARBA" id="ARBA00023125"/>
    </source>
</evidence>
<dbReference type="GO" id="GO:0003677">
    <property type="term" value="F:DNA binding"/>
    <property type="evidence" value="ECO:0007669"/>
    <property type="project" value="UniProtKB-KW"/>
</dbReference>
<dbReference type="PANTHER" id="PTHR46797:SF23">
    <property type="entry name" value="HTH-TYPE TRANSCRIPTIONAL REGULATOR SUTR"/>
    <property type="match status" value="1"/>
</dbReference>
<dbReference type="PROSITE" id="PS50943">
    <property type="entry name" value="HTH_CROC1"/>
    <property type="match status" value="1"/>
</dbReference>
<dbReference type="InterPro" id="IPR014710">
    <property type="entry name" value="RmlC-like_jellyroll"/>
</dbReference>
<dbReference type="Pfam" id="PF07883">
    <property type="entry name" value="Cupin_2"/>
    <property type="match status" value="1"/>
</dbReference>
<evidence type="ECO:0000313" key="6">
    <source>
        <dbReference type="Proteomes" id="UP000027219"/>
    </source>
</evidence>
<dbReference type="SUPFAM" id="SSF47413">
    <property type="entry name" value="lambda repressor-like DNA-binding domains"/>
    <property type="match status" value="1"/>
</dbReference>
<keyword evidence="2" id="KW-0238">DNA-binding</keyword>
<keyword evidence="1" id="KW-0805">Transcription regulation</keyword>
<evidence type="ECO:0000259" key="4">
    <source>
        <dbReference type="PROSITE" id="PS50943"/>
    </source>
</evidence>
<evidence type="ECO:0000256" key="1">
    <source>
        <dbReference type="ARBA" id="ARBA00023015"/>
    </source>
</evidence>
<dbReference type="RefSeq" id="WP_032552876.1">
    <property type="nucleotide sequence ID" value="NZ_JFFR01000027.1"/>
</dbReference>
<dbReference type="GO" id="GO:0005829">
    <property type="term" value="C:cytosol"/>
    <property type="evidence" value="ECO:0007669"/>
    <property type="project" value="TreeGrafter"/>
</dbReference>
<dbReference type="OrthoDB" id="9792093at2"/>
<dbReference type="CDD" id="cd00093">
    <property type="entry name" value="HTH_XRE"/>
    <property type="match status" value="1"/>
</dbReference>
<proteinExistence type="predicted"/>
<comment type="caution">
    <text evidence="5">The sequence shown here is derived from an EMBL/GenBank/DDBJ whole genome shotgun (WGS) entry which is preliminary data.</text>
</comment>
<dbReference type="PANTHER" id="PTHR46797">
    <property type="entry name" value="HTH-TYPE TRANSCRIPTIONAL REGULATOR"/>
    <property type="match status" value="1"/>
</dbReference>
<dbReference type="SMART" id="SM00530">
    <property type="entry name" value="HTH_XRE"/>
    <property type="match status" value="1"/>
</dbReference>
<gene>
    <name evidence="5" type="ORF">VFDL14_21795</name>
</gene>
<sequence>MQSKIKVGDNLRRLRKEKGWSLDKTAQATGVSKAMLGQIERGESSPTVAKLWQIASGFEVSFSNFITASSNNELTSLFRDANELRREEYNIGFFVSLLFPFEPALGFEIFELTLAPEYQHKSDPHNLGVTEHILCISGEMAVFFDGEWHSLQAGQAVRFNANQIHGYKNIGKDNAVFHNVIHYPDSKQ</sequence>
<evidence type="ECO:0000256" key="3">
    <source>
        <dbReference type="ARBA" id="ARBA00023163"/>
    </source>
</evidence>
<keyword evidence="3" id="KW-0804">Transcription</keyword>
<organism evidence="5 6">
    <name type="scientific">Vibrio fortis</name>
    <dbReference type="NCBI Taxonomy" id="212667"/>
    <lineage>
        <taxon>Bacteria</taxon>
        <taxon>Pseudomonadati</taxon>
        <taxon>Pseudomonadota</taxon>
        <taxon>Gammaproteobacteria</taxon>
        <taxon>Vibrionales</taxon>
        <taxon>Vibrionaceae</taxon>
        <taxon>Vibrio</taxon>
    </lineage>
</organism>
<dbReference type="CDD" id="cd02209">
    <property type="entry name" value="cupin_XRE_C"/>
    <property type="match status" value="1"/>
</dbReference>
<reference evidence="5 6" key="1">
    <citation type="submission" date="2014-02" db="EMBL/GenBank/DDBJ databases">
        <title>Vibrio fortis Dalian14 Genome Sequencing.</title>
        <authorList>
            <person name="Wang Y."/>
            <person name="Song L."/>
            <person name="Liu G."/>
            <person name="Ding J."/>
        </authorList>
    </citation>
    <scope>NUCLEOTIDE SEQUENCE [LARGE SCALE GENOMIC DNA]</scope>
    <source>
        <strain evidence="5 6">Dalian14</strain>
    </source>
</reference>
<dbReference type="InterPro" id="IPR050807">
    <property type="entry name" value="TransReg_Diox_bact_type"/>
</dbReference>
<dbReference type="InterPro" id="IPR011051">
    <property type="entry name" value="RmlC_Cupin_sf"/>
</dbReference>